<name>A0A2A6DY82_9BACL</name>
<evidence type="ECO:0000313" key="1">
    <source>
        <dbReference type="EMBL" id="PDO09526.1"/>
    </source>
</evidence>
<proteinExistence type="predicted"/>
<gene>
    <name evidence="1" type="ORF">BLM47_12225</name>
</gene>
<evidence type="ECO:0008006" key="3">
    <source>
        <dbReference type="Google" id="ProtNLM"/>
    </source>
</evidence>
<accession>A0A2A6DY82</accession>
<sequence length="91" mass="10198">MAAAIEAAKEGEVGAMITNIERSIERIKKRLRAEARAEGWAEGLAQGMAKGRVEERRVMARKLLMRGMAVEEVAELTELSVDEVRRLKMDE</sequence>
<dbReference type="Proteomes" id="UP000243688">
    <property type="component" value="Unassembled WGS sequence"/>
</dbReference>
<evidence type="ECO:0000313" key="2">
    <source>
        <dbReference type="Proteomes" id="UP000243688"/>
    </source>
</evidence>
<comment type="caution">
    <text evidence="1">The sequence shown here is derived from an EMBL/GenBank/DDBJ whole genome shotgun (WGS) entry which is preliminary data.</text>
</comment>
<protein>
    <recommendedName>
        <fullName evidence="3">Transposase</fullName>
    </recommendedName>
</protein>
<organism evidence="1 2">
    <name type="scientific">Candidatus Reconcilbacillus cellulovorans</name>
    <dbReference type="NCBI Taxonomy" id="1906605"/>
    <lineage>
        <taxon>Bacteria</taxon>
        <taxon>Bacillati</taxon>
        <taxon>Bacillota</taxon>
        <taxon>Bacilli</taxon>
        <taxon>Bacillales</taxon>
        <taxon>Paenibacillaceae</taxon>
        <taxon>Candidatus Reconcilbacillus</taxon>
    </lineage>
</organism>
<dbReference type="EMBL" id="MOXJ01000036">
    <property type="protein sequence ID" value="PDO09526.1"/>
    <property type="molecule type" value="Genomic_DNA"/>
</dbReference>
<reference evidence="1 2" key="1">
    <citation type="submission" date="2016-12" db="EMBL/GenBank/DDBJ databases">
        <title>Candidatus Reconcilibacillus cellulovorans genome.</title>
        <authorList>
            <person name="Kolinko S."/>
            <person name="Wu Y.-W."/>
            <person name="Tachea F."/>
            <person name="Denzel E."/>
            <person name="Hiras J."/>
            <person name="Baecker N."/>
            <person name="Chan L.J."/>
            <person name="Eichorst S.A."/>
            <person name="Frey D."/>
            <person name="Adams P.D."/>
            <person name="Pray T."/>
            <person name="Tanjore D."/>
            <person name="Petzold C.J."/>
            <person name="Gladden J.M."/>
            <person name="Simmons B.A."/>
            <person name="Singer S.W."/>
        </authorList>
    </citation>
    <scope>NUCLEOTIDE SEQUENCE [LARGE SCALE GENOMIC DNA]</scope>
    <source>
        <strain evidence="1">JTherm</strain>
    </source>
</reference>
<dbReference type="AlphaFoldDB" id="A0A2A6DY82"/>